<dbReference type="GO" id="GO:0140359">
    <property type="term" value="F:ABC-type transporter activity"/>
    <property type="evidence" value="ECO:0007669"/>
    <property type="project" value="InterPro"/>
</dbReference>
<feature type="transmembrane region" description="Helical" evidence="13">
    <location>
        <begin position="728"/>
        <end position="752"/>
    </location>
</feature>
<keyword evidence="16" id="KW-1185">Reference proteome</keyword>
<sequence length="2134" mass="238347">LHKKIIAQVEMFHWPTGCASFALESSHSIGHFPNKAMPSAGTLPWVQGIICNANNPCFRYPTPGETPGTVGNFNDSIQFATVFIFFYFIEMVLFFASLASQLVECIFLHPIPGFKLKDFLRDEETLSSFLHRNASLSHHAVRHIVEADVNLQKVNILAETRHVEQCLKTCVFLTHQLASMKSWKDMRDEIQYLTANATGSPSHMYQAVSRIVCGHPEGGGLKIKSLNWYEDNNYKALFGNHGGNGSDDEPVSAYDNTSTPYCNSMMRNLESSPISRMIWRALKPLLMGKILYTPDTPATQRIIHEVNKTFQELGILRDLGGMWDEMKPKIWTFIESSEEMDLVRTLLQNNASASFFNDRLAGTEWKVEDVSLFLSKAAEDKRPAGSAYTWRDVINETDEAIKTISRFMECVNLDKLEPVANEERLVNKSMGLLNNQKFWAGIVFPDISRSNSSDLPPNVNYKIRMDIDNVERTNKIKDRYWDPGPRADPFEDLRYVWGGFSYLQDVIEQGIIRAVTGTKEKTGVYIQQMPYPCYVDDIYALMNPNPFQVNVRSMPLFMTLAWMYSVALIIKGVVYEKEARLKETMRIMGLDNGILWLSWFISSLIPLLISAGLLVMGNLLPYSDPGVVFLFLASFAVVTIMQCFLISTIFSRANLAAACGGIIYFTLYLPYVLCVAWHDYVGYGAKVVVSLLSPVAFGFGCEYFALFEEQGVGIQWSNLLSSPLEEDSYSLTTSISLMLFDAFLYGVMTWYIEAVFPGKVSLHGICPGTFPSLSPTGVERNRERTYKKEVVETPKVNKCFCATPFLSNNSILFLSGGFDPRYWRLSFCLVSSSAVCIEEEPSHIKPGVYIKNLVKVYSHGNKLAVDGLTLGFYEGQITSFLGHNGAGKTTTMSILTGLFPPTSGTAYIMGKDIRSELSTIRQNLGVCPQHNVLFSMLTVEEHIWFYARLKGLPEEKVKAEMEQIVNDIGLPHKRQCRSNTLSGGMQRKLSVALAFVGGSKVVILDEPTAGVDPYARRGIWDLLLKYRAGRTIILSTHHMDEADILGDRIAIISHGKLCCVGSSLFLKTQLGTGYYLTLVKRDFDLSLSSCRNSSSICLILFLLLSLLDVTMISNVIFKHVPAARLVEDLGHELTYVLPYEAAKGGAFVELFHEIDDRLSDLGISSYGISDTTLEEIFLKVAEDNGVDVAELPNSGETTDWLGGSDGKGSYQVKGWRLKRQQFVALIWKRFLYARRSRKGFFAQIVLPAVFVCIALVFSLIVPPFGKYPSLQLEPGMYEEQFTFISNDAPDDLLTNKLLGALTNYDGFGPRCDSSDASCNVAYNDWGIPEVPETVRDIFMNGNWSMGNPSPMCECSCEGRKKMLPECPPGAGGLPPPQVKISDVGTLQNLTGRNVSDYLVKTYAQIIGKSQAFMSLLSGLLDFSLPAFLSFHKNTLPLPLFFEPICPNFSTLTSHLIQIWFNNKGWHSIGSFLNVMNNGILRASLPANQNPGKFGINAFNHPLNLTKEQLSQVALMTTSVDVLVSICVIFAMSFVPASFVVFLIQERVNKAKHMQFISGVQPLLYWTANFLWDMCNYIVPATLVIIIFVCFQQDAYVSSTNLPVLALLLLLYGWSITPLMYPASFFFKIPSTAYVVLTSVNILIGINGSVSTFVLELFGSNVSTTRINDILKNVFLIFPHFCLGRGLIDMVKNQAMADALERFGENRFRSPLAWDMVGKNLFAMAVQGVVFFTITVLIQYRFCFKARSMKTNQKPIGEEDEDVARERQRILGGGGQSDILELKQLTKVYNRKQKPAVDRLCVGIPPGECFGLLGVNGAGKTSTFKMLTGDSVITSGEAYLAGKSVLTEMNEVHQNMGYCPQFDAINDLLTGREHLEFYAILRGVPEKEVCEVAEWGIRKLGLVKYVDKAAGSYSGGNMRKLSTAMALIGGPSVVFLDEPTTGMDPKARRALWNCILSIVKEGRSVVLTSHSMEECEALCTRMAIMVNGRFRCLGSVQHLKNRFGDGYTIILRVAGPDPDLRPVMEFIERELPGSTLKEKHRNMLQYQLSSAKTTLARIFSILAKNKEWLLIEDYSVSQTTLDQVFVNFAKDQSDEDHFKDISMHKRDAVAVDMGEVDVTQLKSFLTDEKARESCV</sequence>
<dbReference type="Ensembl" id="ENSELUT00000081340.2">
    <property type="protein sequence ID" value="ENSELUP00000053593.2"/>
    <property type="gene ID" value="ENSELUG00000019335.3"/>
</dbReference>
<dbReference type="Pfam" id="PF12698">
    <property type="entry name" value="ABC2_membrane_3"/>
    <property type="match status" value="2"/>
</dbReference>
<reference evidence="16" key="1">
    <citation type="journal article" date="2014" name="PLoS ONE">
        <title>The genome and linkage map of the northern pike (Esox lucius): conserved synteny revealed between the salmonid sister group and the Neoteleostei.</title>
        <authorList>
            <person name="Rondeau E.B."/>
            <person name="Minkley D.R."/>
            <person name="Leong J.S."/>
            <person name="Messmer A.M."/>
            <person name="Jantzen J.R."/>
            <person name="von Schalburg K.R."/>
            <person name="Lemon C."/>
            <person name="Bird N.H."/>
            <person name="Koop B.F."/>
        </authorList>
    </citation>
    <scope>NUCLEOTIDE SEQUENCE</scope>
</reference>
<feature type="transmembrane region" description="Helical" evidence="13">
    <location>
        <begin position="1098"/>
        <end position="1117"/>
    </location>
</feature>
<evidence type="ECO:0000256" key="2">
    <source>
        <dbReference type="ARBA" id="ARBA00012189"/>
    </source>
</evidence>
<dbReference type="InterPro" id="IPR026082">
    <property type="entry name" value="ABCA"/>
</dbReference>
<dbReference type="SUPFAM" id="SSF52540">
    <property type="entry name" value="P-loop containing nucleoside triphosphate hydrolases"/>
    <property type="match status" value="2"/>
</dbReference>
<proteinExistence type="predicted"/>
<evidence type="ECO:0000256" key="1">
    <source>
        <dbReference type="ARBA" id="ARBA00004141"/>
    </source>
</evidence>
<dbReference type="Proteomes" id="UP000265140">
    <property type="component" value="Chromosome 25"/>
</dbReference>
<evidence type="ECO:0000256" key="6">
    <source>
        <dbReference type="ARBA" id="ARBA00022840"/>
    </source>
</evidence>
<feature type="domain" description="ABC transporter" evidence="14">
    <location>
        <begin position="1779"/>
        <end position="2011"/>
    </location>
</feature>
<keyword evidence="4 13" id="KW-0812">Transmembrane</keyword>
<feature type="transmembrane region" description="Helical" evidence="13">
    <location>
        <begin position="594"/>
        <end position="615"/>
    </location>
</feature>
<dbReference type="Pfam" id="PF23321">
    <property type="entry name" value="R1_ABCA1"/>
    <property type="match status" value="1"/>
</dbReference>
<feature type="transmembrane region" description="Helical" evidence="13">
    <location>
        <begin position="1239"/>
        <end position="1261"/>
    </location>
</feature>
<dbReference type="GO" id="GO:0005524">
    <property type="term" value="F:ATP binding"/>
    <property type="evidence" value="ECO:0007669"/>
    <property type="project" value="UniProtKB-KW"/>
</dbReference>
<dbReference type="InterPro" id="IPR003439">
    <property type="entry name" value="ABC_transporter-like_ATP-bd"/>
</dbReference>
<keyword evidence="6" id="KW-0067">ATP-binding</keyword>
<keyword evidence="11" id="KW-0325">Glycoprotein</keyword>
<dbReference type="PROSITE" id="PS50893">
    <property type="entry name" value="ABC_TRANSPORTER_2"/>
    <property type="match status" value="2"/>
</dbReference>
<feature type="transmembrane region" description="Helical" evidence="13">
    <location>
        <begin position="627"/>
        <end position="650"/>
    </location>
</feature>
<feature type="transmembrane region" description="Helical" evidence="13">
    <location>
        <begin position="662"/>
        <end position="681"/>
    </location>
</feature>
<organism evidence="15 16">
    <name type="scientific">Esox lucius</name>
    <name type="common">Northern pike</name>
    <dbReference type="NCBI Taxonomy" id="8010"/>
    <lineage>
        <taxon>Eukaryota</taxon>
        <taxon>Metazoa</taxon>
        <taxon>Chordata</taxon>
        <taxon>Craniata</taxon>
        <taxon>Vertebrata</taxon>
        <taxon>Euteleostomi</taxon>
        <taxon>Actinopterygii</taxon>
        <taxon>Neopterygii</taxon>
        <taxon>Teleostei</taxon>
        <taxon>Protacanthopterygii</taxon>
        <taxon>Esociformes</taxon>
        <taxon>Esocidae</taxon>
        <taxon>Esox</taxon>
    </lineage>
</organism>
<dbReference type="FunFam" id="3.40.50.300:FF:000232">
    <property type="entry name" value="ATP-binding cassette, sub-family A (ABC1), member 1"/>
    <property type="match status" value="1"/>
</dbReference>
<keyword evidence="10" id="KW-1015">Disulfide bond</keyword>
<evidence type="ECO:0000256" key="9">
    <source>
        <dbReference type="ARBA" id="ARBA00023136"/>
    </source>
</evidence>
<keyword evidence="3" id="KW-0597">Phosphoprotein</keyword>
<dbReference type="InterPro" id="IPR027417">
    <property type="entry name" value="P-loop_NTPase"/>
</dbReference>
<dbReference type="Bgee" id="ENSELUG00000019335">
    <property type="expression patterns" value="Expressed in spleen and 15 other cell types or tissues"/>
</dbReference>
<dbReference type="FunFam" id="3.40.50.300:FF:000264">
    <property type="entry name" value="ATP-binding cassette, sub-family A (ABC1), member 1"/>
    <property type="match status" value="1"/>
</dbReference>
<dbReference type="EC" id="7.6.2.1" evidence="2"/>
<dbReference type="InterPro" id="IPR056264">
    <property type="entry name" value="R2_ABCA1-4-like"/>
</dbReference>
<evidence type="ECO:0000256" key="7">
    <source>
        <dbReference type="ARBA" id="ARBA00022967"/>
    </source>
</evidence>
<dbReference type="PROSITE" id="PS00211">
    <property type="entry name" value="ABC_TRANSPORTER_1"/>
    <property type="match status" value="1"/>
</dbReference>
<dbReference type="Pfam" id="PF00005">
    <property type="entry name" value="ABC_tran"/>
    <property type="match status" value="2"/>
</dbReference>
<evidence type="ECO:0000256" key="3">
    <source>
        <dbReference type="ARBA" id="ARBA00022553"/>
    </source>
</evidence>
<evidence type="ECO:0000256" key="12">
    <source>
        <dbReference type="ARBA" id="ARBA00034036"/>
    </source>
</evidence>
<dbReference type="GeneTree" id="ENSGT00940000154658"/>
<protein>
    <recommendedName>
        <fullName evidence="2">P-type phospholipid transporter</fullName>
        <ecNumber evidence="2">7.6.2.1</ecNumber>
    </recommendedName>
</protein>
<dbReference type="Gene3D" id="3.40.50.300">
    <property type="entry name" value="P-loop containing nucleotide triphosphate hydrolases"/>
    <property type="match status" value="2"/>
</dbReference>
<comment type="subcellular location">
    <subcellularLocation>
        <location evidence="1">Membrane</location>
        <topology evidence="1">Multi-pass membrane protein</topology>
    </subcellularLocation>
</comment>
<keyword evidence="5" id="KW-0547">Nucleotide-binding</keyword>
<dbReference type="GO" id="GO:0005548">
    <property type="term" value="F:phospholipid transporter activity"/>
    <property type="evidence" value="ECO:0007669"/>
    <property type="project" value="UniProtKB-ARBA"/>
</dbReference>
<dbReference type="PANTHER" id="PTHR19229:SF34">
    <property type="entry name" value="PHOSPHOLIPID-TRANSPORTING ATPASE ABCA1"/>
    <property type="match status" value="1"/>
</dbReference>
<feature type="transmembrane region" description="Helical" evidence="13">
    <location>
        <begin position="1720"/>
        <end position="1739"/>
    </location>
</feature>
<evidence type="ECO:0000256" key="13">
    <source>
        <dbReference type="SAM" id="Phobius"/>
    </source>
</evidence>
<dbReference type="InterPro" id="IPR013525">
    <property type="entry name" value="ABC2_TM"/>
</dbReference>
<reference evidence="15" key="4">
    <citation type="submission" date="2025-09" db="UniProtKB">
        <authorList>
            <consortium name="Ensembl"/>
        </authorList>
    </citation>
    <scope>IDENTIFICATION</scope>
</reference>
<dbReference type="CDD" id="cd03263">
    <property type="entry name" value="ABC_subfamily_A"/>
    <property type="match status" value="2"/>
</dbReference>
<reference evidence="15" key="2">
    <citation type="submission" date="2020-02" db="EMBL/GenBank/DDBJ databases">
        <title>Esox lucius (northern pike) genome, fEsoLuc1, primary haplotype.</title>
        <authorList>
            <person name="Myers G."/>
            <person name="Karagic N."/>
            <person name="Meyer A."/>
            <person name="Pippel M."/>
            <person name="Reichard M."/>
            <person name="Winkler S."/>
            <person name="Tracey A."/>
            <person name="Sims Y."/>
            <person name="Howe K."/>
            <person name="Rhie A."/>
            <person name="Formenti G."/>
            <person name="Durbin R."/>
            <person name="Fedrigo O."/>
            <person name="Jarvis E.D."/>
        </authorList>
    </citation>
    <scope>NUCLEOTIDE SEQUENCE [LARGE SCALE GENOMIC DNA]</scope>
</reference>
<feature type="transmembrane region" description="Helical" evidence="13">
    <location>
        <begin position="1521"/>
        <end position="1543"/>
    </location>
</feature>
<dbReference type="PANTHER" id="PTHR19229">
    <property type="entry name" value="ATP-BINDING CASSETTE TRANSPORTER SUBFAMILY A ABCA"/>
    <property type="match status" value="1"/>
</dbReference>
<evidence type="ECO:0000256" key="5">
    <source>
        <dbReference type="ARBA" id="ARBA00022741"/>
    </source>
</evidence>
<keyword evidence="7" id="KW-1278">Translocase</keyword>
<feature type="transmembrane region" description="Helical" evidence="13">
    <location>
        <begin position="1632"/>
        <end position="1657"/>
    </location>
</feature>
<evidence type="ECO:0000259" key="14">
    <source>
        <dbReference type="PROSITE" id="PS50893"/>
    </source>
</evidence>
<name>A0A6Q2XJ38_ESOLU</name>
<accession>A0A6Q2XJ38</accession>
<dbReference type="InterPro" id="IPR017871">
    <property type="entry name" value="ABC_transporter-like_CS"/>
</dbReference>
<evidence type="ECO:0000313" key="15">
    <source>
        <dbReference type="Ensembl" id="ENSELUP00000053593.2"/>
    </source>
</evidence>
<dbReference type="SMART" id="SM00382">
    <property type="entry name" value="AAA"/>
    <property type="match status" value="2"/>
</dbReference>
<keyword evidence="9 13" id="KW-0472">Membrane</keyword>
<comment type="catalytic activity">
    <reaction evidence="12">
        <text>ATP + H2O + phospholipidSide 1 = ADP + phosphate + phospholipidSide 2.</text>
        <dbReference type="EC" id="7.6.2.1"/>
    </reaction>
</comment>
<feature type="transmembrane region" description="Helical" evidence="13">
    <location>
        <begin position="79"/>
        <end position="99"/>
    </location>
</feature>
<feature type="transmembrane region" description="Helical" evidence="13">
    <location>
        <begin position="1577"/>
        <end position="1596"/>
    </location>
</feature>
<dbReference type="GO" id="GO:0016887">
    <property type="term" value="F:ATP hydrolysis activity"/>
    <property type="evidence" value="ECO:0007669"/>
    <property type="project" value="InterPro"/>
</dbReference>
<reference evidence="15" key="3">
    <citation type="submission" date="2025-08" db="UniProtKB">
        <authorList>
            <consortium name="Ensembl"/>
        </authorList>
    </citation>
    <scope>IDENTIFICATION</scope>
</reference>
<keyword evidence="8 13" id="KW-1133">Transmembrane helix</keyword>
<dbReference type="GO" id="GO:0016020">
    <property type="term" value="C:membrane"/>
    <property type="evidence" value="ECO:0007669"/>
    <property type="project" value="UniProtKB-SubCell"/>
</dbReference>
<evidence type="ECO:0000256" key="10">
    <source>
        <dbReference type="ARBA" id="ARBA00023157"/>
    </source>
</evidence>
<feature type="transmembrane region" description="Helical" evidence="13">
    <location>
        <begin position="554"/>
        <end position="574"/>
    </location>
</feature>
<feature type="transmembrane region" description="Helical" evidence="13">
    <location>
        <begin position="1603"/>
        <end position="1626"/>
    </location>
</feature>
<feature type="transmembrane region" description="Helical" evidence="13">
    <location>
        <begin position="687"/>
        <end position="707"/>
    </location>
</feature>
<evidence type="ECO:0000256" key="4">
    <source>
        <dbReference type="ARBA" id="ARBA00022692"/>
    </source>
</evidence>
<evidence type="ECO:0000256" key="11">
    <source>
        <dbReference type="ARBA" id="ARBA00023180"/>
    </source>
</evidence>
<feature type="domain" description="ABC transporter" evidence="14">
    <location>
        <begin position="848"/>
        <end position="1079"/>
    </location>
</feature>
<dbReference type="InterPro" id="IPR003593">
    <property type="entry name" value="AAA+_ATPase"/>
</dbReference>
<evidence type="ECO:0000313" key="16">
    <source>
        <dbReference type="Proteomes" id="UP000265140"/>
    </source>
</evidence>
<dbReference type="GO" id="GO:0140326">
    <property type="term" value="F:ATPase-coupled intramembrane lipid transporter activity"/>
    <property type="evidence" value="ECO:0007669"/>
    <property type="project" value="UniProtKB-EC"/>
</dbReference>
<evidence type="ECO:0000256" key="8">
    <source>
        <dbReference type="ARBA" id="ARBA00022989"/>
    </source>
</evidence>